<accession>A0A318T8N1</accession>
<dbReference type="InterPro" id="IPR016986">
    <property type="entry name" value="UCP031982_abhydr"/>
</dbReference>
<dbReference type="PIRSF" id="PIRSF031982">
    <property type="entry name" value="UCP031982_abhydr"/>
    <property type="match status" value="1"/>
</dbReference>
<organism evidence="5 6">
    <name type="scientific">Phyllobacterium leguminum</name>
    <dbReference type="NCBI Taxonomy" id="314237"/>
    <lineage>
        <taxon>Bacteria</taxon>
        <taxon>Pseudomonadati</taxon>
        <taxon>Pseudomonadota</taxon>
        <taxon>Alphaproteobacteria</taxon>
        <taxon>Hyphomicrobiales</taxon>
        <taxon>Phyllobacteriaceae</taxon>
        <taxon>Phyllobacterium</taxon>
    </lineage>
</organism>
<protein>
    <submittedName>
        <fullName evidence="5">Putative dienelactone hydrolase</fullName>
    </submittedName>
</protein>
<sequence>MGLLHLFSVAMLAFGALTAPCHASDVGVRQIMAPSKARGINLDVTVWYPAGSGGAPVTLGESAFFKGTPAMRDAPIADGKFPLILLSHGAGLGGNPQVLNWLAAPLAKKGFIVAAPTHPRNSGPNRSVVETIKLWLRPSDLTDTLNAVEKNSFFKAHLQGDKVGALGLSMGGGTVLTIAGARMVPQRLASYCDTDELNPSFCGWVRDSGVDLHSMDFSAAGGDYEDKRIRFVMALDPTPIDVFDIRSFSKISIPVELINMGQPGKLLVSTDASKITKAIPEATYVAVKDASHYSLLPECKPGAAELAESEKIGDPICSDGGGVRNEIHAQLIDMVVAAFSRGLKAGR</sequence>
<dbReference type="PANTHER" id="PTHR10272">
    <property type="entry name" value="PLATELET-ACTIVATING FACTOR ACETYLHYDROLASE"/>
    <property type="match status" value="1"/>
</dbReference>
<dbReference type="Proteomes" id="UP000247454">
    <property type="component" value="Unassembled WGS sequence"/>
</dbReference>
<dbReference type="PANTHER" id="PTHR10272:SF0">
    <property type="entry name" value="PLATELET-ACTIVATING FACTOR ACETYLHYDROLASE"/>
    <property type="match status" value="1"/>
</dbReference>
<feature type="chain" id="PRO_5016316369" evidence="4">
    <location>
        <begin position="24"/>
        <end position="347"/>
    </location>
</feature>
<feature type="signal peptide" evidence="4">
    <location>
        <begin position="1"/>
        <end position="23"/>
    </location>
</feature>
<comment type="caution">
    <text evidence="5">The sequence shown here is derived from an EMBL/GenBank/DDBJ whole genome shotgun (WGS) entry which is preliminary data.</text>
</comment>
<proteinExistence type="predicted"/>
<dbReference type="GO" id="GO:0016042">
    <property type="term" value="P:lipid catabolic process"/>
    <property type="evidence" value="ECO:0007669"/>
    <property type="project" value="UniProtKB-KW"/>
</dbReference>
<keyword evidence="3" id="KW-0443">Lipid metabolism</keyword>
<reference evidence="5 6" key="1">
    <citation type="submission" date="2018-06" db="EMBL/GenBank/DDBJ databases">
        <title>Genomic Encyclopedia of Type Strains, Phase III (KMG-III): the genomes of soil and plant-associated and newly described type strains.</title>
        <authorList>
            <person name="Whitman W."/>
        </authorList>
    </citation>
    <scope>NUCLEOTIDE SEQUENCE [LARGE SCALE GENOMIC DNA]</scope>
    <source>
        <strain evidence="5 6">ORS 1419</strain>
    </source>
</reference>
<keyword evidence="2" id="KW-0442">Lipid degradation</keyword>
<dbReference type="EMBL" id="QJTF01000003">
    <property type="protein sequence ID" value="PYE89748.1"/>
    <property type="molecule type" value="Genomic_DNA"/>
</dbReference>
<dbReference type="Pfam" id="PF03403">
    <property type="entry name" value="PAF-AH_p_II"/>
    <property type="match status" value="1"/>
</dbReference>
<dbReference type="InterPro" id="IPR029058">
    <property type="entry name" value="AB_hydrolase_fold"/>
</dbReference>
<evidence type="ECO:0000256" key="2">
    <source>
        <dbReference type="ARBA" id="ARBA00022963"/>
    </source>
</evidence>
<evidence type="ECO:0000313" key="6">
    <source>
        <dbReference type="Proteomes" id="UP000247454"/>
    </source>
</evidence>
<gene>
    <name evidence="5" type="ORF">C7477_103257</name>
</gene>
<dbReference type="GO" id="GO:0003847">
    <property type="term" value="F:1-alkyl-2-acetylglycerophosphocholine esterase activity"/>
    <property type="evidence" value="ECO:0007669"/>
    <property type="project" value="TreeGrafter"/>
</dbReference>
<evidence type="ECO:0000313" key="5">
    <source>
        <dbReference type="EMBL" id="PYE89748.1"/>
    </source>
</evidence>
<evidence type="ECO:0000256" key="3">
    <source>
        <dbReference type="ARBA" id="ARBA00023098"/>
    </source>
</evidence>
<dbReference type="SUPFAM" id="SSF53474">
    <property type="entry name" value="alpha/beta-Hydrolases"/>
    <property type="match status" value="1"/>
</dbReference>
<keyword evidence="4" id="KW-0732">Signal</keyword>
<keyword evidence="6" id="KW-1185">Reference proteome</keyword>
<dbReference type="OrthoDB" id="9814760at2"/>
<dbReference type="Gene3D" id="3.40.50.1820">
    <property type="entry name" value="alpha/beta hydrolase"/>
    <property type="match status" value="1"/>
</dbReference>
<keyword evidence="1 5" id="KW-0378">Hydrolase</keyword>
<evidence type="ECO:0000256" key="1">
    <source>
        <dbReference type="ARBA" id="ARBA00022801"/>
    </source>
</evidence>
<evidence type="ECO:0000256" key="4">
    <source>
        <dbReference type="SAM" id="SignalP"/>
    </source>
</evidence>
<name>A0A318T8N1_9HYPH</name>
<dbReference type="AlphaFoldDB" id="A0A318T8N1"/>